<organism evidence="3 4">
    <name type="scientific">Byssochlamys spectabilis (strain No. 5 / NBRC 109023)</name>
    <name type="common">Paecilomyces variotii</name>
    <dbReference type="NCBI Taxonomy" id="1356009"/>
    <lineage>
        <taxon>Eukaryota</taxon>
        <taxon>Fungi</taxon>
        <taxon>Dikarya</taxon>
        <taxon>Ascomycota</taxon>
        <taxon>Pezizomycotina</taxon>
        <taxon>Eurotiomycetes</taxon>
        <taxon>Eurotiomycetidae</taxon>
        <taxon>Eurotiales</taxon>
        <taxon>Thermoascaceae</taxon>
        <taxon>Paecilomyces</taxon>
    </lineage>
</organism>
<dbReference type="SUPFAM" id="SSF90002">
    <property type="entry name" value="Hypothetical protein YjiA, C-terminal domain"/>
    <property type="match status" value="1"/>
</dbReference>
<reference evidence="4" key="1">
    <citation type="journal article" date="2014" name="Genome Announc.">
        <title>Draft genome sequence of the formaldehyde-resistant fungus Byssochlamys spectabilis No. 5 (anamorph Paecilomyces variotii No. 5) (NBRC109023).</title>
        <authorList>
            <person name="Oka T."/>
            <person name="Ekino K."/>
            <person name="Fukuda K."/>
            <person name="Nomura Y."/>
        </authorList>
    </citation>
    <scope>NUCLEOTIDE SEQUENCE [LARGE SCALE GENOMIC DNA]</scope>
    <source>
        <strain evidence="4">No. 5 / NBRC 109023</strain>
    </source>
</reference>
<dbReference type="EMBL" id="BAUL01000148">
    <property type="protein sequence ID" value="GAD96057.1"/>
    <property type="molecule type" value="Genomic_DNA"/>
</dbReference>
<dbReference type="SUPFAM" id="SSF52540">
    <property type="entry name" value="P-loop containing nucleoside triphosphate hydrolases"/>
    <property type="match status" value="1"/>
</dbReference>
<evidence type="ECO:0000259" key="2">
    <source>
        <dbReference type="SMART" id="SM00833"/>
    </source>
</evidence>
<name>V5G5C3_BYSSN</name>
<feature type="region of interest" description="Disordered" evidence="1">
    <location>
        <begin position="354"/>
        <end position="393"/>
    </location>
</feature>
<sequence length="656" mass="74106">MAIKSDAPPGQDYVQGSNGVETNDKSSTIKQMPVTLLSGFLGSGKTTLLEHILKSPDHGLRIAVIVNDMSKLNIDAALITNHKVSQTKEKLIQLQNGCICCTLRGDLLGELARLARSKEVEYVVIESTGISEPMQVAETFTAEFSSAMMELDEESMETDEDSKKILAEIATMGGLHNLAKLDTTVTVIDAFNLFHNFDTTEFLSDRYGSEEIIPEDERTISDLMIDQIEFADVVVINKIETVDESTRERIRNLVKLLNPDAKVLEASYSKIDVREIVNTGKFDFLKAASGAGWLRSLHEMTVRETGSGKRLAPKPETLEYGINNFVYTARRPFHPRCIFALLHDKFILLQNNELQEEEEEEQDDNDDQMEEDDEDEEDDMDVDEVEDFEQPEPATIMANKRAHPAFGPILRSKGFFWLATRAHQFGEWSQAGGMLTVGCGGPWFTEVPREFWPEDKDVCESIERDFKGQWGDRRQEIVFIGENINSAKITSLLNECLLDDEDMARWEEVMRNDKLERDEKDEKLAKIWEDGWEAWPPLAIEGGACEIDHGAEDKKPAKHRINTYSLTQLNPTYTTDKMPSKPVESPEPRPKKAHGTVLSDDPVDIDYKERRNLEELARRPPSPPNRAAGRKEGTHAPHPSKNHKHKGTTGSIYRSQ</sequence>
<feature type="region of interest" description="Disordered" evidence="1">
    <location>
        <begin position="553"/>
        <end position="656"/>
    </location>
</feature>
<gene>
    <name evidence="3" type="ORF">PVAR5_4706</name>
</gene>
<dbReference type="OrthoDB" id="272672at2759"/>
<dbReference type="Pfam" id="PF02492">
    <property type="entry name" value="cobW"/>
    <property type="match status" value="2"/>
</dbReference>
<dbReference type="CDD" id="cd03112">
    <property type="entry name" value="CobW-like"/>
    <property type="match status" value="1"/>
</dbReference>
<feature type="compositionally biased region" description="Acidic residues" evidence="1">
    <location>
        <begin position="354"/>
        <end position="390"/>
    </location>
</feature>
<feature type="compositionally biased region" description="Basic residues" evidence="1">
    <location>
        <begin position="638"/>
        <end position="647"/>
    </location>
</feature>
<dbReference type="InterPro" id="IPR003495">
    <property type="entry name" value="CobW/HypB/UreG_nucleotide-bd"/>
</dbReference>
<dbReference type="eggNOG" id="KOG2743">
    <property type="taxonomic scope" value="Eukaryota"/>
</dbReference>
<evidence type="ECO:0000313" key="4">
    <source>
        <dbReference type="Proteomes" id="UP000018001"/>
    </source>
</evidence>
<dbReference type="AlphaFoldDB" id="V5G5C3"/>
<evidence type="ECO:0000256" key="1">
    <source>
        <dbReference type="SAM" id="MobiDB-lite"/>
    </source>
</evidence>
<protein>
    <submittedName>
        <fullName evidence="3">CobW/HypB/UreG, nucleotide-binding domain containing protein</fullName>
    </submittedName>
</protein>
<feature type="compositionally biased region" description="Basic and acidic residues" evidence="1">
    <location>
        <begin position="605"/>
        <end position="618"/>
    </location>
</feature>
<dbReference type="SMART" id="SM00833">
    <property type="entry name" value="CobW_C"/>
    <property type="match status" value="1"/>
</dbReference>
<dbReference type="HOGENOM" id="CLU_017452_2_1_1"/>
<dbReference type="PANTHER" id="PTHR43603:SF1">
    <property type="entry name" value="ZINC-REGULATED GTPASE METALLOPROTEIN ACTIVATOR 1"/>
    <property type="match status" value="1"/>
</dbReference>
<proteinExistence type="predicted"/>
<dbReference type="Pfam" id="PF07683">
    <property type="entry name" value="CobW_C"/>
    <property type="match status" value="1"/>
</dbReference>
<keyword evidence="4" id="KW-1185">Reference proteome</keyword>
<dbReference type="InterPro" id="IPR011629">
    <property type="entry name" value="CobW-like_C"/>
</dbReference>
<feature type="compositionally biased region" description="Polar residues" evidence="1">
    <location>
        <begin position="562"/>
        <end position="577"/>
    </location>
</feature>
<evidence type="ECO:0000313" key="3">
    <source>
        <dbReference type="EMBL" id="GAD96057.1"/>
    </source>
</evidence>
<feature type="compositionally biased region" description="Polar residues" evidence="1">
    <location>
        <begin position="14"/>
        <end position="25"/>
    </location>
</feature>
<comment type="caution">
    <text evidence="3">The sequence shown here is derived from an EMBL/GenBank/DDBJ whole genome shotgun (WGS) entry which is preliminary data.</text>
</comment>
<dbReference type="Proteomes" id="UP000018001">
    <property type="component" value="Unassembled WGS sequence"/>
</dbReference>
<accession>V5G5C3</accession>
<dbReference type="Gene3D" id="3.40.50.300">
    <property type="entry name" value="P-loop containing nucleotide triphosphate hydrolases"/>
    <property type="match status" value="1"/>
</dbReference>
<feature type="domain" description="CobW C-terminal" evidence="2">
    <location>
        <begin position="322"/>
        <end position="497"/>
    </location>
</feature>
<dbReference type="PANTHER" id="PTHR43603">
    <property type="entry name" value="COBW DOMAIN-CONTAINING PROTEIN DDB_G0274527"/>
    <property type="match status" value="1"/>
</dbReference>
<dbReference type="InterPro" id="IPR027417">
    <property type="entry name" value="P-loop_NTPase"/>
</dbReference>
<dbReference type="InterPro" id="IPR051927">
    <property type="entry name" value="Zn_Chap_cDPG_Synth"/>
</dbReference>
<dbReference type="InParanoid" id="V5G5C3"/>
<feature type="region of interest" description="Disordered" evidence="1">
    <location>
        <begin position="1"/>
        <end position="25"/>
    </location>
</feature>